<evidence type="ECO:0000313" key="1">
    <source>
        <dbReference type="EMBL" id="CAI9974308.1"/>
    </source>
</evidence>
<dbReference type="EMBL" id="CAXDID020000268">
    <property type="protein sequence ID" value="CAL6067506.1"/>
    <property type="molecule type" value="Genomic_DNA"/>
</dbReference>
<gene>
    <name evidence="2" type="ORF">HINF_LOCUS53055</name>
    <name evidence="1" type="ORF">HINF_LOCUS61953</name>
</gene>
<dbReference type="AlphaFoldDB" id="A0AA86VRB1"/>
<reference evidence="2 3" key="2">
    <citation type="submission" date="2024-07" db="EMBL/GenBank/DDBJ databases">
        <authorList>
            <person name="Akdeniz Z."/>
        </authorList>
    </citation>
    <scope>NUCLEOTIDE SEQUENCE [LARGE SCALE GENOMIC DNA]</scope>
</reference>
<protein>
    <submittedName>
        <fullName evidence="2">Hypothetical_protein</fullName>
    </submittedName>
</protein>
<name>A0AA86VRB1_9EUKA</name>
<dbReference type="EMBL" id="CATOUU010001142">
    <property type="protein sequence ID" value="CAI9974308.1"/>
    <property type="molecule type" value="Genomic_DNA"/>
</dbReference>
<organism evidence="1">
    <name type="scientific">Hexamita inflata</name>
    <dbReference type="NCBI Taxonomy" id="28002"/>
    <lineage>
        <taxon>Eukaryota</taxon>
        <taxon>Metamonada</taxon>
        <taxon>Diplomonadida</taxon>
        <taxon>Hexamitidae</taxon>
        <taxon>Hexamitinae</taxon>
        <taxon>Hexamita</taxon>
    </lineage>
</organism>
<reference evidence="1" key="1">
    <citation type="submission" date="2023-06" db="EMBL/GenBank/DDBJ databases">
        <authorList>
            <person name="Kurt Z."/>
        </authorList>
    </citation>
    <scope>NUCLEOTIDE SEQUENCE</scope>
</reference>
<dbReference type="Proteomes" id="UP001642409">
    <property type="component" value="Unassembled WGS sequence"/>
</dbReference>
<evidence type="ECO:0000313" key="2">
    <source>
        <dbReference type="EMBL" id="CAL6067506.1"/>
    </source>
</evidence>
<comment type="caution">
    <text evidence="1">The sequence shown here is derived from an EMBL/GenBank/DDBJ whole genome shotgun (WGS) entry which is preliminary data.</text>
</comment>
<keyword evidence="3" id="KW-1185">Reference proteome</keyword>
<sequence>MTGMLGYVNGKLSINSMFVQYYIVQGICTVVGIKGLSNGSSMDAQNIYIQIQTENNQTGLYFGAFATLLQADLQIISNISIENSIITAQSLVELVAAGTHEITVKIFNIIHVCVYKQHNYFLIQNIVFNNQYIVYSIKYSISITDSKVTSITILAYGSWANTGMILSNNGFSTMVVSGVSSDGTNMINLSFIGNCAQVINSYSQSGC</sequence>
<evidence type="ECO:0000313" key="3">
    <source>
        <dbReference type="Proteomes" id="UP001642409"/>
    </source>
</evidence>
<accession>A0AA86VRB1</accession>
<proteinExistence type="predicted"/>